<evidence type="ECO:0000256" key="1">
    <source>
        <dbReference type="ARBA" id="ARBA00022747"/>
    </source>
</evidence>
<keyword evidence="1" id="KW-0680">Restriction system</keyword>
<reference evidence="3" key="1">
    <citation type="submission" date="2018-05" db="EMBL/GenBank/DDBJ databases">
        <authorList>
            <person name="Lanie J.A."/>
            <person name="Ng W.-L."/>
            <person name="Kazmierczak K.M."/>
            <person name="Andrzejewski T.M."/>
            <person name="Davidsen T.M."/>
            <person name="Wayne K.J."/>
            <person name="Tettelin H."/>
            <person name="Glass J.I."/>
            <person name="Rusch D."/>
            <person name="Podicherti R."/>
            <person name="Tsui H.-C.T."/>
            <person name="Winkler M.E."/>
        </authorList>
    </citation>
    <scope>NUCLEOTIDE SEQUENCE</scope>
    <source>
        <strain evidence="3">KNB</strain>
    </source>
</reference>
<sequence>MRSVRLGEVARIVCAGAHDNPGSFYREDWLSWGAAEDAAARQGRDAQARAAESGWKEPAGVLLADSLVVPAGMDLDGMGVAVMPVPIHKDLVAIVVEPDGIDRNYLRQFLISRACDSGFCRKEGAEKGEVAEVLENMEIPLLPLEEQRQVARILDKSASICQKIQAAIRLTDDFLFSVFSDMFGDPAKNPKGWPHRPLQDLVDCFRTGLTDSELQAAVAVVDRARIATPAGAVRHGPLPGDVVVRHNGNAERCLFLTEGEDDWEGAADWYFRPRPGMVEAVYLARVLSGVGAKTMLERISRSVRMQSPGIDLAGELLVPLPPLSAQQRYAQIHIKMHVVRQKLAGERSLANRLFRSLAASFFATCRAV</sequence>
<proteinExistence type="predicted"/>
<dbReference type="AlphaFoldDB" id="A0A2X0SJU0"/>
<dbReference type="Gene3D" id="3.90.220.20">
    <property type="entry name" value="DNA methylase specificity domains"/>
    <property type="match status" value="2"/>
</dbReference>
<protein>
    <recommendedName>
        <fullName evidence="4">Type I restriction modification DNA specificity domain-containing protein</fullName>
    </recommendedName>
</protein>
<evidence type="ECO:0000313" key="3">
    <source>
        <dbReference type="EMBL" id="SPS05185.1"/>
    </source>
</evidence>
<dbReference type="InterPro" id="IPR044946">
    <property type="entry name" value="Restrct_endonuc_typeI_TRD_sf"/>
</dbReference>
<keyword evidence="2" id="KW-0238">DNA-binding</keyword>
<accession>A0A2X0SJU0</accession>
<evidence type="ECO:0000256" key="2">
    <source>
        <dbReference type="ARBA" id="ARBA00023125"/>
    </source>
</evidence>
<dbReference type="REBASE" id="253808">
    <property type="entry name" value="S.NspKNBORF773P"/>
</dbReference>
<evidence type="ECO:0008006" key="4">
    <source>
        <dbReference type="Google" id="ProtNLM"/>
    </source>
</evidence>
<organism evidence="3">
    <name type="scientific">Candidatus Nitrotoga fabula</name>
    <dbReference type="NCBI Taxonomy" id="2182327"/>
    <lineage>
        <taxon>Bacteria</taxon>
        <taxon>Pseudomonadati</taxon>
        <taxon>Pseudomonadota</taxon>
        <taxon>Betaproteobacteria</taxon>
        <taxon>Nitrosomonadales</taxon>
        <taxon>Gallionellaceae</taxon>
        <taxon>Candidatus Nitrotoga</taxon>
    </lineage>
</organism>
<dbReference type="SUPFAM" id="SSF116734">
    <property type="entry name" value="DNA methylase specificity domain"/>
    <property type="match status" value="2"/>
</dbReference>
<dbReference type="GO" id="GO:0009307">
    <property type="term" value="P:DNA restriction-modification system"/>
    <property type="evidence" value="ECO:0007669"/>
    <property type="project" value="UniProtKB-KW"/>
</dbReference>
<gene>
    <name evidence="3" type="ORF">NITFAB_0774</name>
</gene>
<dbReference type="GO" id="GO:0003677">
    <property type="term" value="F:DNA binding"/>
    <property type="evidence" value="ECO:0007669"/>
    <property type="project" value="UniProtKB-KW"/>
</dbReference>
<dbReference type="EMBL" id="LS423452">
    <property type="protein sequence ID" value="SPS05185.1"/>
    <property type="molecule type" value="Genomic_DNA"/>
</dbReference>
<name>A0A2X0SJU0_9PROT</name>